<dbReference type="PANTHER" id="PTHR36930:SF1">
    <property type="entry name" value="MOSC DOMAIN-CONTAINING PROTEIN"/>
    <property type="match status" value="1"/>
</dbReference>
<evidence type="ECO:0000313" key="2">
    <source>
        <dbReference type="EMBL" id="MER2249750.1"/>
    </source>
</evidence>
<dbReference type="EMBL" id="JBELQE010000048">
    <property type="protein sequence ID" value="MER2249750.1"/>
    <property type="molecule type" value="Genomic_DNA"/>
</dbReference>
<organism evidence="2 3">
    <name type="scientific">Methylorubrum podarium</name>
    <dbReference type="NCBI Taxonomy" id="200476"/>
    <lineage>
        <taxon>Bacteria</taxon>
        <taxon>Pseudomonadati</taxon>
        <taxon>Pseudomonadota</taxon>
        <taxon>Alphaproteobacteria</taxon>
        <taxon>Hyphomicrobiales</taxon>
        <taxon>Methylobacteriaceae</taxon>
        <taxon>Methylorubrum</taxon>
    </lineage>
</organism>
<accession>A0ABV1QK32</accession>
<dbReference type="InterPro" id="IPR011037">
    <property type="entry name" value="Pyrv_Knase-like_insert_dom_sf"/>
</dbReference>
<dbReference type="RefSeq" id="WP_350393401.1">
    <property type="nucleotide sequence ID" value="NZ_JBELQE010000048.1"/>
</dbReference>
<dbReference type="Gene3D" id="2.40.33.20">
    <property type="entry name" value="PK beta-barrel domain-like"/>
    <property type="match status" value="1"/>
</dbReference>
<reference evidence="2 3" key="1">
    <citation type="submission" date="2024-06" db="EMBL/GenBank/DDBJ databases">
        <authorList>
            <person name="Campbell A.G."/>
        </authorList>
    </citation>
    <scope>NUCLEOTIDE SEQUENCE [LARGE SCALE GENOMIC DNA]</scope>
    <source>
        <strain evidence="2 3">EM12</strain>
    </source>
</reference>
<dbReference type="InterPro" id="IPR052716">
    <property type="entry name" value="MOSC_domain"/>
</dbReference>
<dbReference type="PANTHER" id="PTHR36930">
    <property type="entry name" value="METAL-SULFUR CLUSTER BIOSYNTHESIS PROTEINS YUAD-RELATED"/>
    <property type="match status" value="1"/>
</dbReference>
<proteinExistence type="predicted"/>
<gene>
    <name evidence="2" type="ORF">ABS772_07465</name>
</gene>
<name>A0ABV1QK32_9HYPH</name>
<comment type="caution">
    <text evidence="2">The sequence shown here is derived from an EMBL/GenBank/DDBJ whole genome shotgun (WGS) entry which is preliminary data.</text>
</comment>
<dbReference type="InterPro" id="IPR005302">
    <property type="entry name" value="MoCF_Sase_C"/>
</dbReference>
<keyword evidence="3" id="KW-1185">Reference proteome</keyword>
<sequence length="191" mass="20517">MSGMSAPRMVEAFEHAAGAVARGVPGGATGWRGTLLHIHVAPAASYEMEALAEAECVAGRGIVGDRYFDGTGTYSPKPDTREVTLIEQEALDALERNDPPLQGGPIRLAPADHRRNLTVRGVPLNHLVGRRFRVGPVILRGGRLNFPCKYLEELLGLPVYLPLYNRSGLNCGIEVGGTIRPGDTIELLDTP</sequence>
<evidence type="ECO:0000313" key="3">
    <source>
        <dbReference type="Proteomes" id="UP001480955"/>
    </source>
</evidence>
<feature type="domain" description="MOSC" evidence="1">
    <location>
        <begin position="49"/>
        <end position="188"/>
    </location>
</feature>
<dbReference type="Pfam" id="PF03473">
    <property type="entry name" value="MOSC"/>
    <property type="match status" value="1"/>
</dbReference>
<dbReference type="PROSITE" id="PS51340">
    <property type="entry name" value="MOSC"/>
    <property type="match status" value="1"/>
</dbReference>
<evidence type="ECO:0000259" key="1">
    <source>
        <dbReference type="PROSITE" id="PS51340"/>
    </source>
</evidence>
<dbReference type="SUPFAM" id="SSF50800">
    <property type="entry name" value="PK beta-barrel domain-like"/>
    <property type="match status" value="1"/>
</dbReference>
<protein>
    <submittedName>
        <fullName evidence="2">MOSC domain-containing protein</fullName>
    </submittedName>
</protein>
<dbReference type="Proteomes" id="UP001480955">
    <property type="component" value="Unassembled WGS sequence"/>
</dbReference>